<dbReference type="Proteomes" id="UP000642973">
    <property type="component" value="Unassembled WGS sequence"/>
</dbReference>
<evidence type="ECO:0000259" key="4">
    <source>
        <dbReference type="Pfam" id="PF21789"/>
    </source>
</evidence>
<dbReference type="EMBL" id="WEIV01008394">
    <property type="protein sequence ID" value="NWI52038.1"/>
    <property type="molecule type" value="Genomic_DNA"/>
</dbReference>
<dbReference type="InterPro" id="IPR055035">
    <property type="entry name" value="THAP9_C"/>
</dbReference>
<feature type="domain" description="THAP9-like helix-turn-helix" evidence="1">
    <location>
        <begin position="2"/>
        <end position="51"/>
    </location>
</feature>
<dbReference type="AlphaFoldDB" id="A0A851C567"/>
<dbReference type="InterPro" id="IPR048365">
    <property type="entry name" value="TNP-like_RNaseH_N"/>
</dbReference>
<accession>A0A851C567</accession>
<protein>
    <submittedName>
        <fullName evidence="6">THAP9 transposase</fullName>
    </submittedName>
</protein>
<dbReference type="InterPro" id="IPR021896">
    <property type="entry name" value="THAP9-like_HTH"/>
</dbReference>
<feature type="domain" description="Transposable element P transposase-like RNase H" evidence="2">
    <location>
        <begin position="66"/>
        <end position="200"/>
    </location>
</feature>
<organism evidence="6 7">
    <name type="scientific">Calyptomena viridis</name>
    <name type="common">Lesser green broadbill</name>
    <dbReference type="NCBI Taxonomy" id="135972"/>
    <lineage>
        <taxon>Eukaryota</taxon>
        <taxon>Metazoa</taxon>
        <taxon>Chordata</taxon>
        <taxon>Craniata</taxon>
        <taxon>Vertebrata</taxon>
        <taxon>Euteleostomi</taxon>
        <taxon>Archelosauria</taxon>
        <taxon>Archosauria</taxon>
        <taxon>Dinosauria</taxon>
        <taxon>Saurischia</taxon>
        <taxon>Theropoda</taxon>
        <taxon>Coelurosauria</taxon>
        <taxon>Aves</taxon>
        <taxon>Neognathae</taxon>
        <taxon>Neoaves</taxon>
        <taxon>Telluraves</taxon>
        <taxon>Australaves</taxon>
        <taxon>Passeriformes</taxon>
        <taxon>Eurylaimidae</taxon>
        <taxon>Calyptomena</taxon>
    </lineage>
</organism>
<feature type="domain" description="Transposable element P transposase-like RNase H C-terminal" evidence="4">
    <location>
        <begin position="419"/>
        <end position="453"/>
    </location>
</feature>
<dbReference type="Pfam" id="PF22824">
    <property type="entry name" value="THAP9_C"/>
    <property type="match status" value="1"/>
</dbReference>
<gene>
    <name evidence="6" type="primary">Thap9</name>
    <name evidence="6" type="ORF">CALVIR_R09240</name>
</gene>
<dbReference type="Pfam" id="PF21787">
    <property type="entry name" value="TNP-like_RNaseH_N"/>
    <property type="match status" value="1"/>
</dbReference>
<feature type="domain" description="Transposable element P transposase-like GTP-binding insertion" evidence="3">
    <location>
        <begin position="229"/>
        <end position="348"/>
    </location>
</feature>
<feature type="domain" description="DNA transposase THAP9 C-terminal" evidence="5">
    <location>
        <begin position="520"/>
        <end position="678"/>
    </location>
</feature>
<evidence type="ECO:0000313" key="7">
    <source>
        <dbReference type="Proteomes" id="UP000642973"/>
    </source>
</evidence>
<feature type="non-terminal residue" evidence="6">
    <location>
        <position position="710"/>
    </location>
</feature>
<dbReference type="Pfam" id="PF21788">
    <property type="entry name" value="TNP-like_GBD"/>
    <property type="match status" value="1"/>
</dbReference>
<evidence type="ECO:0000259" key="2">
    <source>
        <dbReference type="Pfam" id="PF21787"/>
    </source>
</evidence>
<keyword evidence="7" id="KW-1185">Reference proteome</keyword>
<dbReference type="PANTHER" id="PTHR47577">
    <property type="entry name" value="THAP DOMAIN-CONTAINING PROTEIN 6"/>
    <property type="match status" value="1"/>
</dbReference>
<evidence type="ECO:0000259" key="3">
    <source>
        <dbReference type="Pfam" id="PF21788"/>
    </source>
</evidence>
<sequence length="710" mass="78969">DLPCELHSWRQMAEYSPEMRQFACILHLYHIKAYDNLRKIFPLPHPYSLTKQVCIYFWLSNSEAAAGFSNGIFLRLQEKVERGDQAYRCCAVMLQDMSLQKQQEWDPQTRRLTGFVDLGAGILDADEAPLASEVIILMAVGISSPWTAPLGYFFVSSTTGRLLAQLLRQTINKLNNIGITVLAVTSGASARGAETARALGIRIDPERIRCTFQHPPGSAHSITYFFDVCHALQLIRNALQCFQKVQWLSDTMWWQHVVELAALQEQRVLEPCSPKSGRSRSKESYHLKVNLATPLFSEGVADALEHLQNLGLGSFRNCSGTVRFVRLMSSLCDVFYGRGPYGKGLKNPLLAGNYTKISNLFNEAKSFFVTLTDSMGRYIIKSKRKLGFLSFLLNAESLKWLYSNYMCPEGIPSHHLRTYAFSLDPLELFLRALQQACGSSRNPTCSVFQAAYHKLLASCSLSPGSPHGSGLGNASSSDVSLSRRRDPTLGSVRAQYNPARGRAVAVGFPFCAGLLLRSSPLSNALTDPSLGTRSIACAAGFVAEQLACDWQCEACLAALFESDESRLRCRSVLYVKKLGGVSLPSASVYHITSVLEQVLNWCGKGGDGDKNTELWRLSLEQKVFQELLGESPLFPTLTNHFFDGELSINNHYTILIKEIARCYLNIRTNLAQHLNLKYPCGRHRLKRLKGKHLLLSPLGSCQLSQTHMGS</sequence>
<comment type="caution">
    <text evidence="6">The sequence shown here is derived from an EMBL/GenBank/DDBJ whole genome shotgun (WGS) entry which is preliminary data.</text>
</comment>
<dbReference type="InterPro" id="IPR048367">
    <property type="entry name" value="TNP-like_RNaseH_C"/>
</dbReference>
<dbReference type="PANTHER" id="PTHR47577:SF2">
    <property type="entry name" value="THAP DOMAIN CONTAINING 9"/>
    <property type="match status" value="1"/>
</dbReference>
<feature type="non-terminal residue" evidence="6">
    <location>
        <position position="1"/>
    </location>
</feature>
<evidence type="ECO:0000313" key="6">
    <source>
        <dbReference type="EMBL" id="NWI52038.1"/>
    </source>
</evidence>
<evidence type="ECO:0000259" key="1">
    <source>
        <dbReference type="Pfam" id="PF12017"/>
    </source>
</evidence>
<evidence type="ECO:0000259" key="5">
    <source>
        <dbReference type="Pfam" id="PF22824"/>
    </source>
</evidence>
<name>A0A851C567_CALVR</name>
<dbReference type="Pfam" id="PF21789">
    <property type="entry name" value="TNP-like_RNaseH_C"/>
    <property type="match status" value="1"/>
</dbReference>
<reference evidence="6" key="1">
    <citation type="submission" date="2019-10" db="EMBL/GenBank/DDBJ databases">
        <title>Bird 10,000 Genomes (B10K) Project - Family phase.</title>
        <authorList>
            <person name="Zhang G."/>
        </authorList>
    </citation>
    <scope>NUCLEOTIDE SEQUENCE</scope>
    <source>
        <strain evidence="6">B10K-DU-002-55</strain>
        <tissue evidence="6">Muscle</tissue>
    </source>
</reference>
<proteinExistence type="predicted"/>
<dbReference type="InterPro" id="IPR048366">
    <property type="entry name" value="TNP-like_GBD"/>
</dbReference>
<dbReference type="Pfam" id="PF12017">
    <property type="entry name" value="Tnp_P_element"/>
    <property type="match status" value="1"/>
</dbReference>